<protein>
    <submittedName>
        <fullName evidence="2">HEPN domain-containing protein</fullName>
    </submittedName>
</protein>
<name>A0A1I8BSH0_MELHA</name>
<dbReference type="AlphaFoldDB" id="A0A1I8BSH0"/>
<keyword evidence="1" id="KW-1185">Reference proteome</keyword>
<reference evidence="2" key="1">
    <citation type="submission" date="2016-11" db="UniProtKB">
        <authorList>
            <consortium name="WormBaseParasite"/>
        </authorList>
    </citation>
    <scope>IDENTIFICATION</scope>
</reference>
<proteinExistence type="predicted"/>
<dbReference type="Proteomes" id="UP000095281">
    <property type="component" value="Unplaced"/>
</dbReference>
<evidence type="ECO:0000313" key="1">
    <source>
        <dbReference type="Proteomes" id="UP000095281"/>
    </source>
</evidence>
<evidence type="ECO:0000313" key="2">
    <source>
        <dbReference type="WBParaSite" id="MhA1_Contig518.frz3.gene6"/>
    </source>
</evidence>
<dbReference type="WBParaSite" id="MhA1_Contig518.frz3.gene6">
    <property type="protein sequence ID" value="MhA1_Contig518.frz3.gene6"/>
    <property type="gene ID" value="MhA1_Contig518.frz3.gene6"/>
</dbReference>
<accession>A0A1I8BSH0</accession>
<sequence>MCFLELVPVVKRAKSMFFHDFKKLDSILKETAILRDCHYIRGITSHQLNIFLKHQKDLVDRAIELGYKKILYALDICTTTVFVDNEINCEDLRNKAFELLKIANIKFVNSVERAKGIRLSTSSKNFQRLKLAVELLSKVKDINKDLEIIKEQAKYALEFCSNVGVLYEEAEDIEYLKKYCEETVNVKANELLESVGIQFIIPG</sequence>
<organism evidence="1 2">
    <name type="scientific">Meloidogyne hapla</name>
    <name type="common">Root-knot nematode worm</name>
    <dbReference type="NCBI Taxonomy" id="6305"/>
    <lineage>
        <taxon>Eukaryota</taxon>
        <taxon>Metazoa</taxon>
        <taxon>Ecdysozoa</taxon>
        <taxon>Nematoda</taxon>
        <taxon>Chromadorea</taxon>
        <taxon>Rhabditida</taxon>
        <taxon>Tylenchina</taxon>
        <taxon>Tylenchomorpha</taxon>
        <taxon>Tylenchoidea</taxon>
        <taxon>Meloidogynidae</taxon>
        <taxon>Meloidogyninae</taxon>
        <taxon>Meloidogyne</taxon>
    </lineage>
</organism>